<keyword evidence="4" id="KW-0597">Phosphoprotein</keyword>
<dbReference type="Proteomes" id="UP000000709">
    <property type="component" value="Unassembled WGS sequence"/>
</dbReference>
<dbReference type="Pfam" id="PF11969">
    <property type="entry name" value="DcpS_C"/>
    <property type="match status" value="1"/>
</dbReference>
<dbReference type="GO" id="GO:0000932">
    <property type="term" value="C:P-body"/>
    <property type="evidence" value="ECO:0007669"/>
    <property type="project" value="TreeGrafter"/>
</dbReference>
<feature type="binding site" evidence="6">
    <location>
        <begin position="227"/>
        <end position="238"/>
    </location>
    <ligand>
        <name>substrate</name>
    </ligand>
</feature>
<dbReference type="OMA" id="HVHINPI"/>
<dbReference type="SUPFAM" id="SSF54197">
    <property type="entry name" value="HIT-like"/>
    <property type="match status" value="1"/>
</dbReference>
<dbReference type="eggNOG" id="KOG3969">
    <property type="taxonomic scope" value="Eukaryota"/>
</dbReference>
<reference evidence="7 8" key="1">
    <citation type="journal article" date="2011" name="Proc. Natl. Acad. Sci. U.S.A.">
        <title>Comparative genomics of xylose-fermenting fungi for enhanced biofuel production.</title>
        <authorList>
            <person name="Wohlbach D.J."/>
            <person name="Kuo A."/>
            <person name="Sato T.K."/>
            <person name="Potts K.M."/>
            <person name="Salamov A.A."/>
            <person name="LaButti K.M."/>
            <person name="Sun H."/>
            <person name="Clum A."/>
            <person name="Pangilinan J.L."/>
            <person name="Lindquist E.A."/>
            <person name="Lucas S."/>
            <person name="Lapidus A."/>
            <person name="Jin M."/>
            <person name="Gunawan C."/>
            <person name="Balan V."/>
            <person name="Dale B.E."/>
            <person name="Jeffries T.W."/>
            <person name="Zinkel R."/>
            <person name="Barry K.W."/>
            <person name="Grigoriev I.V."/>
            <person name="Gasch A.P."/>
        </authorList>
    </citation>
    <scope>NUCLEOTIDE SEQUENCE [LARGE SCALE GENOMIC DNA]</scope>
    <source>
        <strain evidence="8">NRRL Y-27907 / 11-Y1</strain>
    </source>
</reference>
<evidence type="ECO:0008006" key="9">
    <source>
        <dbReference type="Google" id="ProtNLM"/>
    </source>
</evidence>
<keyword evidence="8" id="KW-1185">Reference proteome</keyword>
<comment type="similarity">
    <text evidence="2">Belongs to the HIT family.</text>
</comment>
<feature type="binding site" evidence="6">
    <location>
        <position position="134"/>
    </location>
    <ligand>
        <name>substrate</name>
    </ligand>
</feature>
<evidence type="ECO:0000256" key="4">
    <source>
        <dbReference type="ARBA" id="ARBA00022553"/>
    </source>
</evidence>
<organism evidence="8">
    <name type="scientific">Spathaspora passalidarum (strain NRRL Y-27907 / 11-Y1)</name>
    <dbReference type="NCBI Taxonomy" id="619300"/>
    <lineage>
        <taxon>Eukaryota</taxon>
        <taxon>Fungi</taxon>
        <taxon>Dikarya</taxon>
        <taxon>Ascomycota</taxon>
        <taxon>Saccharomycotina</taxon>
        <taxon>Pichiomycetes</taxon>
        <taxon>Debaryomycetaceae</taxon>
        <taxon>Spathaspora</taxon>
    </lineage>
</organism>
<dbReference type="Gene3D" id="3.30.200.40">
    <property type="entry name" value="Scavenger mRNA decapping enzyme, N-terminal domain"/>
    <property type="match status" value="1"/>
</dbReference>
<accession>G3AV54</accession>
<dbReference type="InterPro" id="IPR036265">
    <property type="entry name" value="HIT-like_sf"/>
</dbReference>
<dbReference type="HOGENOM" id="CLU_041045_1_0_1"/>
<dbReference type="FunCoup" id="G3AV54">
    <property type="interactions" value="931"/>
</dbReference>
<evidence type="ECO:0000256" key="3">
    <source>
        <dbReference type="ARBA" id="ARBA00022490"/>
    </source>
</evidence>
<dbReference type="GO" id="GO:0005634">
    <property type="term" value="C:nucleus"/>
    <property type="evidence" value="ECO:0007669"/>
    <property type="project" value="EnsemblFungi"/>
</dbReference>
<comment type="subcellular location">
    <subcellularLocation>
        <location evidence="1">Cytoplasm</location>
    </subcellularLocation>
</comment>
<dbReference type="PANTHER" id="PTHR12978:SF0">
    <property type="entry name" value="M7GPPPX DIPHOSPHATASE"/>
    <property type="match status" value="1"/>
</dbReference>
<dbReference type="InParanoid" id="G3AV54"/>
<evidence type="ECO:0000256" key="2">
    <source>
        <dbReference type="ARBA" id="ARBA00010208"/>
    </source>
</evidence>
<protein>
    <recommendedName>
        <fullName evidence="9">Scavenger mRNA decapping enzyme</fullName>
    </recommendedName>
</protein>
<dbReference type="EMBL" id="GL996506">
    <property type="protein sequence ID" value="EGW30128.1"/>
    <property type="molecule type" value="Genomic_DNA"/>
</dbReference>
<dbReference type="PANTHER" id="PTHR12978">
    <property type="entry name" value="HISTIDINE TRIAD HIT PROTEIN MEMBER"/>
    <property type="match status" value="1"/>
</dbReference>
<gene>
    <name evidence="7" type="ORF">SPAPADRAFT_144541</name>
</gene>
<dbReference type="STRING" id="619300.G3AV54"/>
<evidence type="ECO:0000256" key="5">
    <source>
        <dbReference type="PIRSR" id="PIRSR028973-1"/>
    </source>
</evidence>
<dbReference type="InterPro" id="IPR011145">
    <property type="entry name" value="Scavenger_mRNA_decap_enz_N"/>
</dbReference>
<keyword evidence="3" id="KW-0963">Cytoplasm</keyword>
<dbReference type="AlphaFoldDB" id="G3AV54"/>
<dbReference type="GO" id="GO:0140932">
    <property type="term" value="F:5'-(N(7)-methyl 5'-triphosphoguanosine)-[mRNA] diphosphatase activity"/>
    <property type="evidence" value="ECO:0007669"/>
    <property type="project" value="EnsemblFungi"/>
</dbReference>
<dbReference type="GO" id="GO:0000340">
    <property type="term" value="F:RNA 7-methylguanosine cap binding"/>
    <property type="evidence" value="ECO:0007669"/>
    <property type="project" value="EnsemblFungi"/>
</dbReference>
<proteinExistence type="inferred from homology"/>
<sequence length="299" mass="34801">MSISELIGKFQFVRILKSDSQTKTISLLGSIDNEHAIITLEKSHFQFENHKVNELIQDISLINNNDIYYWSIGSLLQQLPELPGAKINLIYPATETHIHKYDEQTYHYIRETPAMYEKYVVPYIKSMKGDRIKWVYNILFEGKESETFVYHDKDPSNGFVLLPDMKWDTINLQTLYLCCIVNRLDISSVRDLNENHIEFLESLQEKVKQITVEKYNIGKNQLRIFIHYQPSYYHFHIHIVNVAHPGLGDGIAVGKAILLDDVIDNLKLDGDYYKKKTIGYLLGENHGLWKIEGYTVSNN</sequence>
<name>G3AV54_SPAPN</name>
<feature type="binding site" evidence="6">
    <location>
        <position position="144"/>
    </location>
    <ligand>
        <name>substrate</name>
    </ligand>
</feature>
<evidence type="ECO:0000256" key="1">
    <source>
        <dbReference type="ARBA" id="ARBA00004496"/>
    </source>
</evidence>
<dbReference type="Pfam" id="PF05652">
    <property type="entry name" value="DcpS"/>
    <property type="match status" value="1"/>
</dbReference>
<feature type="binding site" evidence="6">
    <location>
        <position position="166"/>
    </location>
    <ligand>
        <name>substrate</name>
    </ligand>
</feature>
<dbReference type="RefSeq" id="XP_007377894.1">
    <property type="nucleotide sequence ID" value="XM_007377832.1"/>
</dbReference>
<dbReference type="KEGG" id="spaa:SPAPADRAFT_144541"/>
<dbReference type="Gene3D" id="3.30.428.10">
    <property type="entry name" value="HIT-like"/>
    <property type="match status" value="1"/>
</dbReference>
<dbReference type="SUPFAM" id="SSF102860">
    <property type="entry name" value="mRNA decapping enzyme DcpS N-terminal domain"/>
    <property type="match status" value="1"/>
</dbReference>
<dbReference type="InterPro" id="IPR008594">
    <property type="entry name" value="DcpS/DCS2"/>
</dbReference>
<dbReference type="GeneID" id="18870639"/>
<dbReference type="InterPro" id="IPR019808">
    <property type="entry name" value="Histidine_triad_CS"/>
</dbReference>
<dbReference type="PIRSF" id="PIRSF028973">
    <property type="entry name" value="Scavenger_mRNA_decap_enz"/>
    <property type="match status" value="1"/>
</dbReference>
<evidence type="ECO:0000256" key="6">
    <source>
        <dbReference type="PIRSR" id="PIRSR028973-2"/>
    </source>
</evidence>
<dbReference type="PROSITE" id="PS00892">
    <property type="entry name" value="HIT_1"/>
    <property type="match status" value="1"/>
</dbReference>
<evidence type="ECO:0000313" key="7">
    <source>
        <dbReference type="EMBL" id="EGW30128.1"/>
    </source>
</evidence>
<feature type="active site" description="Nucleophile" evidence="5">
    <location>
        <position position="236"/>
    </location>
</feature>
<evidence type="ECO:0000313" key="8">
    <source>
        <dbReference type="Proteomes" id="UP000000709"/>
    </source>
</evidence>
<dbReference type="GO" id="GO:0000290">
    <property type="term" value="P:deadenylation-dependent decapping of nuclear-transcribed mRNA"/>
    <property type="evidence" value="ECO:0007669"/>
    <property type="project" value="EnsemblFungi"/>
</dbReference>
<dbReference type="FunFam" id="3.30.428.10:FF:000015">
    <property type="entry name" value="m7GpppX diphosphatase"/>
    <property type="match status" value="1"/>
</dbReference>
<feature type="binding site" evidence="6">
    <location>
        <position position="164"/>
    </location>
    <ligand>
        <name>substrate</name>
    </ligand>
</feature>
<dbReference type="OrthoDB" id="10264956at2759"/>